<dbReference type="Gene3D" id="3.60.120.10">
    <property type="entry name" value="Anthranilate synthase"/>
    <property type="match status" value="1"/>
</dbReference>
<dbReference type="InterPro" id="IPR019999">
    <property type="entry name" value="Anth_synth_I-like"/>
</dbReference>
<dbReference type="AlphaFoldDB" id="A0A1H0VPV0"/>
<dbReference type="GO" id="GO:0046872">
    <property type="term" value="F:metal ion binding"/>
    <property type="evidence" value="ECO:0007669"/>
    <property type="project" value="UniProtKB-KW"/>
</dbReference>
<evidence type="ECO:0000256" key="3">
    <source>
        <dbReference type="ARBA" id="ARBA00022842"/>
    </source>
</evidence>
<evidence type="ECO:0000256" key="4">
    <source>
        <dbReference type="ARBA" id="ARBA00023239"/>
    </source>
</evidence>
<dbReference type="Pfam" id="PF00425">
    <property type="entry name" value="Chorismate_bind"/>
    <property type="match status" value="1"/>
</dbReference>
<dbReference type="GO" id="GO:0008909">
    <property type="term" value="F:isochorismate synthase activity"/>
    <property type="evidence" value="ECO:0007669"/>
    <property type="project" value="InterPro"/>
</dbReference>
<evidence type="ECO:0000256" key="2">
    <source>
        <dbReference type="ARBA" id="ARBA00022723"/>
    </source>
</evidence>
<accession>A0A1H0VPV0</accession>
<dbReference type="PANTHER" id="PTHR11236">
    <property type="entry name" value="AMINOBENZOATE/ANTHRANILATE SYNTHASE"/>
    <property type="match status" value="1"/>
</dbReference>
<evidence type="ECO:0000313" key="6">
    <source>
        <dbReference type="EMBL" id="SDP80205.1"/>
    </source>
</evidence>
<organism evidence="6 7">
    <name type="scientific">Lentzea jiangxiensis</name>
    <dbReference type="NCBI Taxonomy" id="641025"/>
    <lineage>
        <taxon>Bacteria</taxon>
        <taxon>Bacillati</taxon>
        <taxon>Actinomycetota</taxon>
        <taxon>Actinomycetes</taxon>
        <taxon>Pseudonocardiales</taxon>
        <taxon>Pseudonocardiaceae</taxon>
        <taxon>Lentzea</taxon>
    </lineage>
</organism>
<keyword evidence="3" id="KW-0460">Magnesium</keyword>
<dbReference type="InterPro" id="IPR019996">
    <property type="entry name" value="Salicylate_synthase"/>
</dbReference>
<protein>
    <submittedName>
        <fullName evidence="6">Anthranilate synthase component 1/salicylate synthetase</fullName>
    </submittedName>
</protein>
<comment type="cofactor">
    <cofactor evidence="1">
        <name>Mg(2+)</name>
        <dbReference type="ChEBI" id="CHEBI:18420"/>
    </cofactor>
</comment>
<proteinExistence type="predicted"/>
<dbReference type="InterPro" id="IPR015890">
    <property type="entry name" value="Chorismate_C"/>
</dbReference>
<gene>
    <name evidence="6" type="ORF">SAMN05421507_11537</name>
</gene>
<dbReference type="STRING" id="641025.SAMN05421507_11537"/>
<dbReference type="EMBL" id="FNIX01000015">
    <property type="protein sequence ID" value="SDP80205.1"/>
    <property type="molecule type" value="Genomic_DNA"/>
</dbReference>
<dbReference type="RefSeq" id="WP_090102050.1">
    <property type="nucleotide sequence ID" value="NZ_FNIX01000015.1"/>
</dbReference>
<evidence type="ECO:0000259" key="5">
    <source>
        <dbReference type="Pfam" id="PF00425"/>
    </source>
</evidence>
<dbReference type="NCBIfam" id="TIGR03494">
    <property type="entry name" value="salicyl_syn"/>
    <property type="match status" value="1"/>
</dbReference>
<keyword evidence="4" id="KW-0456">Lyase</keyword>
<dbReference type="Proteomes" id="UP000199691">
    <property type="component" value="Unassembled WGS sequence"/>
</dbReference>
<keyword evidence="2" id="KW-0479">Metal-binding</keyword>
<dbReference type="InterPro" id="IPR005801">
    <property type="entry name" value="ADC_synthase"/>
</dbReference>
<dbReference type="OrthoDB" id="3518032at2"/>
<feature type="domain" description="Chorismate-utilising enzyme C-terminal" evidence="5">
    <location>
        <begin position="171"/>
        <end position="425"/>
    </location>
</feature>
<dbReference type="GO" id="GO:0016833">
    <property type="term" value="F:oxo-acid-lyase activity"/>
    <property type="evidence" value="ECO:0007669"/>
    <property type="project" value="InterPro"/>
</dbReference>
<dbReference type="PRINTS" id="PR00095">
    <property type="entry name" value="ANTSNTHASEI"/>
</dbReference>
<sequence>MITAARHYSETKVAVTGDPLDVVVRLAEAGLHDEYVIYEKDREFSYAGGVLAQVVLDRNGGRTVDTALAWNDRPLSIVRSLLSDLRVDGWRAYGWAAFELSYVKNGEQDLLGGQRLVHLVVPRCEVRVTDGWARIRTVDPAEADVLTDVLTDSRPYAMPRPEPVDVRNTDADAYHSAVMGAVDEIKAGLLQKVVLSRVVDLPDDIDLTATYALGRRANMPARSFLVRLDGVEVAGFSPEVVASVSADGEVVSQPLAGTRALSDDEVLNECYRRDLLTDPKEIYEHAISVKVGNDEFLSFCKPGSVHVRELMSVKRRGTVQHLASKVVGRLADGRDAWDALGAIFPAVTASGVPKEAAYGAIRRHESEVRGLYGGAVMTVDQSGALDAALVLRSVYRERGRTWLRAGAGIVAQSTPDREFEETCEKLDSVARFLVPAARRG</sequence>
<dbReference type="GO" id="GO:0000162">
    <property type="term" value="P:L-tryptophan biosynthetic process"/>
    <property type="evidence" value="ECO:0007669"/>
    <property type="project" value="TreeGrafter"/>
</dbReference>
<dbReference type="SUPFAM" id="SSF56322">
    <property type="entry name" value="ADC synthase"/>
    <property type="match status" value="1"/>
</dbReference>
<evidence type="ECO:0000313" key="7">
    <source>
        <dbReference type="Proteomes" id="UP000199691"/>
    </source>
</evidence>
<dbReference type="PANTHER" id="PTHR11236:SF48">
    <property type="entry name" value="ISOCHORISMATE SYNTHASE MENF"/>
    <property type="match status" value="1"/>
</dbReference>
<evidence type="ECO:0000256" key="1">
    <source>
        <dbReference type="ARBA" id="ARBA00001946"/>
    </source>
</evidence>
<name>A0A1H0VPV0_9PSEU</name>
<reference evidence="7" key="1">
    <citation type="submission" date="2016-10" db="EMBL/GenBank/DDBJ databases">
        <authorList>
            <person name="Varghese N."/>
            <person name="Submissions S."/>
        </authorList>
    </citation>
    <scope>NUCLEOTIDE SEQUENCE [LARGE SCALE GENOMIC DNA]</scope>
    <source>
        <strain evidence="7">CGMCC 4.6609</strain>
    </source>
</reference>
<keyword evidence="7" id="KW-1185">Reference proteome</keyword>